<dbReference type="SUPFAM" id="SSF51735">
    <property type="entry name" value="NAD(P)-binding Rossmann-fold domains"/>
    <property type="match status" value="1"/>
</dbReference>
<evidence type="ECO:0000256" key="4">
    <source>
        <dbReference type="ARBA" id="ARBA00013189"/>
    </source>
</evidence>
<proteinExistence type="predicted"/>
<evidence type="ECO:0000313" key="9">
    <source>
        <dbReference type="Proteomes" id="UP000678499"/>
    </source>
</evidence>
<dbReference type="GO" id="GO:0005829">
    <property type="term" value="C:cytosol"/>
    <property type="evidence" value="ECO:0007669"/>
    <property type="project" value="TreeGrafter"/>
</dbReference>
<sequence length="212" mass="23368">MNHGHEIVIIDNLSNSDWHALDAIQEITQKKAAFVALDLTDKQALTDFFKTRSFGGTIHFAAFKAVGESMKCPMAYYRNNVLGMMNLLEFGDQLGSFIFSSSCTVYGLPDALPIDETAPLKPSESPYGETKRMGEAMLKDWAVLEGHRAIALRYFNPVGAHPSGLIGEKPVGVPGNLLPYLTQTAAGIRESLRVFGQDYDTRDGTCIRDYID</sequence>
<comment type="pathway">
    <text evidence="3">Carbohydrate metabolism; galactose metabolism.</text>
</comment>
<dbReference type="EC" id="5.1.3.2" evidence="4"/>
<dbReference type="PANTHER" id="PTHR43725">
    <property type="entry name" value="UDP-GLUCOSE 4-EPIMERASE"/>
    <property type="match status" value="1"/>
</dbReference>
<dbReference type="GO" id="GO:0003978">
    <property type="term" value="F:UDP-glucose 4-epimerase activity"/>
    <property type="evidence" value="ECO:0007669"/>
    <property type="project" value="UniProtKB-EC"/>
</dbReference>
<dbReference type="InterPro" id="IPR036291">
    <property type="entry name" value="NAD(P)-bd_dom_sf"/>
</dbReference>
<name>A0A7R9GKH4_9CRUS</name>
<evidence type="ECO:0000259" key="7">
    <source>
        <dbReference type="Pfam" id="PF16363"/>
    </source>
</evidence>
<dbReference type="PANTHER" id="PTHR43725:SF47">
    <property type="entry name" value="UDP-GLUCOSE 4-EPIMERASE"/>
    <property type="match status" value="1"/>
</dbReference>
<dbReference type="OrthoDB" id="9402762at2759"/>
<protein>
    <recommendedName>
        <fullName evidence="4">UDP-glucose 4-epimerase</fullName>
        <ecNumber evidence="4">5.1.3.2</ecNumber>
    </recommendedName>
</protein>
<dbReference type="GO" id="GO:0005996">
    <property type="term" value="P:monosaccharide metabolic process"/>
    <property type="evidence" value="ECO:0007669"/>
    <property type="project" value="TreeGrafter"/>
</dbReference>
<feature type="domain" description="NAD(P)-binding" evidence="7">
    <location>
        <begin position="2"/>
        <end position="211"/>
    </location>
</feature>
<feature type="non-terminal residue" evidence="8">
    <location>
        <position position="212"/>
    </location>
</feature>
<evidence type="ECO:0000256" key="5">
    <source>
        <dbReference type="ARBA" id="ARBA00023027"/>
    </source>
</evidence>
<keyword evidence="9" id="KW-1185">Reference proteome</keyword>
<gene>
    <name evidence="8" type="ORF">NMOB1V02_LOCUS13355</name>
</gene>
<organism evidence="8">
    <name type="scientific">Notodromas monacha</name>
    <dbReference type="NCBI Taxonomy" id="399045"/>
    <lineage>
        <taxon>Eukaryota</taxon>
        <taxon>Metazoa</taxon>
        <taxon>Ecdysozoa</taxon>
        <taxon>Arthropoda</taxon>
        <taxon>Crustacea</taxon>
        <taxon>Oligostraca</taxon>
        <taxon>Ostracoda</taxon>
        <taxon>Podocopa</taxon>
        <taxon>Podocopida</taxon>
        <taxon>Cypridocopina</taxon>
        <taxon>Cypridoidea</taxon>
        <taxon>Cyprididae</taxon>
        <taxon>Notodromas</taxon>
    </lineage>
</organism>
<keyword evidence="5" id="KW-0520">NAD</keyword>
<dbReference type="AlphaFoldDB" id="A0A7R9GKH4"/>
<evidence type="ECO:0000256" key="2">
    <source>
        <dbReference type="ARBA" id="ARBA00001911"/>
    </source>
</evidence>
<evidence type="ECO:0000256" key="1">
    <source>
        <dbReference type="ARBA" id="ARBA00000083"/>
    </source>
</evidence>
<dbReference type="EMBL" id="CAJPEX010021686">
    <property type="protein sequence ID" value="CAG0925905.1"/>
    <property type="molecule type" value="Genomic_DNA"/>
</dbReference>
<dbReference type="EMBL" id="OA903723">
    <property type="protein sequence ID" value="CAD7285753.1"/>
    <property type="molecule type" value="Genomic_DNA"/>
</dbReference>
<dbReference type="Gene3D" id="3.90.25.10">
    <property type="entry name" value="UDP-galactose 4-epimerase, domain 1"/>
    <property type="match status" value="1"/>
</dbReference>
<comment type="cofactor">
    <cofactor evidence="2">
        <name>NAD(+)</name>
        <dbReference type="ChEBI" id="CHEBI:57540"/>
    </cofactor>
</comment>
<reference evidence="8" key="1">
    <citation type="submission" date="2020-11" db="EMBL/GenBank/DDBJ databases">
        <authorList>
            <person name="Tran Van P."/>
        </authorList>
    </citation>
    <scope>NUCLEOTIDE SEQUENCE</scope>
</reference>
<keyword evidence="6" id="KW-0413">Isomerase</keyword>
<comment type="catalytic activity">
    <reaction evidence="1">
        <text>UDP-alpha-D-glucose = UDP-alpha-D-galactose</text>
        <dbReference type="Rhea" id="RHEA:22168"/>
        <dbReference type="ChEBI" id="CHEBI:58885"/>
        <dbReference type="ChEBI" id="CHEBI:66914"/>
        <dbReference type="EC" id="5.1.3.2"/>
    </reaction>
</comment>
<dbReference type="Gene3D" id="3.40.50.720">
    <property type="entry name" value="NAD(P)-binding Rossmann-like Domain"/>
    <property type="match status" value="1"/>
</dbReference>
<evidence type="ECO:0000256" key="6">
    <source>
        <dbReference type="ARBA" id="ARBA00023235"/>
    </source>
</evidence>
<evidence type="ECO:0000313" key="8">
    <source>
        <dbReference type="EMBL" id="CAD7285753.1"/>
    </source>
</evidence>
<dbReference type="Pfam" id="PF16363">
    <property type="entry name" value="GDP_Man_Dehyd"/>
    <property type="match status" value="1"/>
</dbReference>
<dbReference type="Proteomes" id="UP000678499">
    <property type="component" value="Unassembled WGS sequence"/>
</dbReference>
<accession>A0A7R9GKH4</accession>
<dbReference type="InterPro" id="IPR016040">
    <property type="entry name" value="NAD(P)-bd_dom"/>
</dbReference>
<evidence type="ECO:0000256" key="3">
    <source>
        <dbReference type="ARBA" id="ARBA00004947"/>
    </source>
</evidence>